<proteinExistence type="predicted"/>
<evidence type="ECO:0000313" key="1">
    <source>
        <dbReference type="EMBL" id="EKX63303.1"/>
    </source>
</evidence>
<comment type="caution">
    <text evidence="1">The sequence shown here is derived from an EMBL/GenBank/DDBJ whole genome shotgun (WGS) entry which is preliminary data.</text>
</comment>
<dbReference type="Proteomes" id="UP000010411">
    <property type="component" value="Unassembled WGS sequence"/>
</dbReference>
<protein>
    <submittedName>
        <fullName evidence="1">Uncharacterized protein</fullName>
    </submittedName>
</protein>
<keyword evidence="2" id="KW-1185">Reference proteome</keyword>
<accession>L1KSH1</accession>
<evidence type="ECO:0000313" key="2">
    <source>
        <dbReference type="Proteomes" id="UP000010411"/>
    </source>
</evidence>
<name>L1KSH1_9ACTN</name>
<sequence>MWEGKAAVSLDDWIAEELERAPEPTPEQLGSLKAIFDSASIPQDVSP</sequence>
<dbReference type="AlphaFoldDB" id="L1KSH1"/>
<reference evidence="1 2" key="1">
    <citation type="submission" date="2012-11" db="EMBL/GenBank/DDBJ databases">
        <authorList>
            <person name="Huguet-Tapia J.C."/>
            <person name="Durkin A.S."/>
            <person name="Pettis G.S."/>
            <person name="Badger J.H."/>
        </authorList>
    </citation>
    <scope>NUCLEOTIDE SEQUENCE [LARGE SCALE GENOMIC DNA]</scope>
    <source>
        <strain evidence="1 2">91-03</strain>
    </source>
</reference>
<gene>
    <name evidence="1" type="ORF">STRIP9103_05137</name>
</gene>
<organism evidence="1 2">
    <name type="scientific">Streptomyces ipomoeae 91-03</name>
    <dbReference type="NCBI Taxonomy" id="698759"/>
    <lineage>
        <taxon>Bacteria</taxon>
        <taxon>Bacillati</taxon>
        <taxon>Actinomycetota</taxon>
        <taxon>Actinomycetes</taxon>
        <taxon>Kitasatosporales</taxon>
        <taxon>Streptomycetaceae</taxon>
        <taxon>Streptomyces</taxon>
    </lineage>
</organism>
<dbReference type="EMBL" id="AEJC01000440">
    <property type="protein sequence ID" value="EKX63303.1"/>
    <property type="molecule type" value="Genomic_DNA"/>
</dbReference>
<dbReference type="PATRIC" id="fig|698759.3.peg.6060"/>